<gene>
    <name evidence="1" type="ORF">LCGC14_0387160</name>
</gene>
<organism evidence="1">
    <name type="scientific">marine sediment metagenome</name>
    <dbReference type="NCBI Taxonomy" id="412755"/>
    <lineage>
        <taxon>unclassified sequences</taxon>
        <taxon>metagenomes</taxon>
        <taxon>ecological metagenomes</taxon>
    </lineage>
</organism>
<accession>A0A0F9W9Q8</accession>
<evidence type="ECO:0000313" key="1">
    <source>
        <dbReference type="EMBL" id="KKN74823.1"/>
    </source>
</evidence>
<protein>
    <submittedName>
        <fullName evidence="1">Uncharacterized protein</fullName>
    </submittedName>
</protein>
<comment type="caution">
    <text evidence="1">The sequence shown here is derived from an EMBL/GenBank/DDBJ whole genome shotgun (WGS) entry which is preliminary data.</text>
</comment>
<sequence length="109" mass="12544">MKYTPGQIVMVTGRIRRHYDDDHRTWERENFDESCEVMVLGYTTKLVGTVTANEFELVPAYNTNDVKEQFCGGGIDVENTVPALMVMPVAKYRYRVPFPVHVDQVQEEA</sequence>
<dbReference type="EMBL" id="LAZR01000320">
    <property type="protein sequence ID" value="KKN74823.1"/>
    <property type="molecule type" value="Genomic_DNA"/>
</dbReference>
<reference evidence="1" key="1">
    <citation type="journal article" date="2015" name="Nature">
        <title>Complex archaea that bridge the gap between prokaryotes and eukaryotes.</title>
        <authorList>
            <person name="Spang A."/>
            <person name="Saw J.H."/>
            <person name="Jorgensen S.L."/>
            <person name="Zaremba-Niedzwiedzka K."/>
            <person name="Martijn J."/>
            <person name="Lind A.E."/>
            <person name="van Eijk R."/>
            <person name="Schleper C."/>
            <person name="Guy L."/>
            <person name="Ettema T.J."/>
        </authorList>
    </citation>
    <scope>NUCLEOTIDE SEQUENCE</scope>
</reference>
<name>A0A0F9W9Q8_9ZZZZ</name>
<proteinExistence type="predicted"/>
<dbReference type="AlphaFoldDB" id="A0A0F9W9Q8"/>